<protein>
    <submittedName>
        <fullName evidence="1">Uncharacterized protein</fullName>
    </submittedName>
</protein>
<reference evidence="1" key="1">
    <citation type="submission" date="2015-05" db="EMBL/GenBank/DDBJ databases">
        <title>Brasilinolide analog discovered by genome and metabolome analysis of Nocardia terpenica.</title>
        <authorList>
            <person name="Komaki H."/>
            <person name="Ichikawa N."/>
            <person name="Nakajiima D."/>
            <person name="Okazaki K."/>
            <person name="Gonoi T."/>
        </authorList>
    </citation>
    <scope>NUCLEOTIDE SEQUENCE</scope>
    <source>
        <strain evidence="1">NBRC 100888</strain>
    </source>
</reference>
<sequence>MTAFSNPFLPLRLPPQHHQMVTSPTDWSQQVNGSLCVLFVRYTEGFLSGFPREIVSGTL</sequence>
<accession>A0A809PVJ9</accession>
<name>A0A809PVJ9_9NOCA</name>
<evidence type="ECO:0000313" key="1">
    <source>
        <dbReference type="EMBL" id="BBE00844.1"/>
    </source>
</evidence>
<proteinExistence type="predicted"/>
<dbReference type="EMBL" id="LC055787">
    <property type="protein sequence ID" value="BBE00844.1"/>
    <property type="molecule type" value="Genomic_DNA"/>
</dbReference>
<dbReference type="AlphaFoldDB" id="A0A809PVJ9"/>
<organism evidence="1">
    <name type="scientific">Nocardia terpenica</name>
    <dbReference type="NCBI Taxonomy" id="455432"/>
    <lineage>
        <taxon>Bacteria</taxon>
        <taxon>Bacillati</taxon>
        <taxon>Actinomycetota</taxon>
        <taxon>Actinomycetes</taxon>
        <taxon>Mycobacteriales</taxon>
        <taxon>Nocardiaceae</taxon>
        <taxon>Nocardia</taxon>
    </lineage>
</organism>